<sequence length="102" mass="11307">MSAVSRFFDPALCLSGVSEEVLDDVVSYISRCCPGSEIECRQKVTGFRAYAKVQVRSNSQSFQSIGDVAQLAIKCRDSFPLVAMTEDCERGFSRQNLIKTDI</sequence>
<dbReference type="Proteomes" id="UP000242188">
    <property type="component" value="Unassembled WGS sequence"/>
</dbReference>
<organism evidence="1 2">
    <name type="scientific">Mizuhopecten yessoensis</name>
    <name type="common">Japanese scallop</name>
    <name type="synonym">Patinopecten yessoensis</name>
    <dbReference type="NCBI Taxonomy" id="6573"/>
    <lineage>
        <taxon>Eukaryota</taxon>
        <taxon>Metazoa</taxon>
        <taxon>Spiralia</taxon>
        <taxon>Lophotrochozoa</taxon>
        <taxon>Mollusca</taxon>
        <taxon>Bivalvia</taxon>
        <taxon>Autobranchia</taxon>
        <taxon>Pteriomorphia</taxon>
        <taxon>Pectinida</taxon>
        <taxon>Pectinoidea</taxon>
        <taxon>Pectinidae</taxon>
        <taxon>Mizuhopecten</taxon>
    </lineage>
</organism>
<dbReference type="EMBL" id="NEDP02002114">
    <property type="protein sequence ID" value="OWF51707.1"/>
    <property type="molecule type" value="Genomic_DNA"/>
</dbReference>
<comment type="caution">
    <text evidence="1">The sequence shown here is derived from an EMBL/GenBank/DDBJ whole genome shotgun (WGS) entry which is preliminary data.</text>
</comment>
<accession>A0A210QSH4</accession>
<protein>
    <submittedName>
        <fullName evidence="1">Uncharacterized protein</fullName>
    </submittedName>
</protein>
<evidence type="ECO:0000313" key="1">
    <source>
        <dbReference type="EMBL" id="OWF51707.1"/>
    </source>
</evidence>
<dbReference type="AlphaFoldDB" id="A0A210QSH4"/>
<evidence type="ECO:0000313" key="2">
    <source>
        <dbReference type="Proteomes" id="UP000242188"/>
    </source>
</evidence>
<keyword evidence="2" id="KW-1185">Reference proteome</keyword>
<reference evidence="1 2" key="1">
    <citation type="journal article" date="2017" name="Nat. Ecol. Evol.">
        <title>Scallop genome provides insights into evolution of bilaterian karyotype and development.</title>
        <authorList>
            <person name="Wang S."/>
            <person name="Zhang J."/>
            <person name="Jiao W."/>
            <person name="Li J."/>
            <person name="Xun X."/>
            <person name="Sun Y."/>
            <person name="Guo X."/>
            <person name="Huan P."/>
            <person name="Dong B."/>
            <person name="Zhang L."/>
            <person name="Hu X."/>
            <person name="Sun X."/>
            <person name="Wang J."/>
            <person name="Zhao C."/>
            <person name="Wang Y."/>
            <person name="Wang D."/>
            <person name="Huang X."/>
            <person name="Wang R."/>
            <person name="Lv J."/>
            <person name="Li Y."/>
            <person name="Zhang Z."/>
            <person name="Liu B."/>
            <person name="Lu W."/>
            <person name="Hui Y."/>
            <person name="Liang J."/>
            <person name="Zhou Z."/>
            <person name="Hou R."/>
            <person name="Li X."/>
            <person name="Liu Y."/>
            <person name="Li H."/>
            <person name="Ning X."/>
            <person name="Lin Y."/>
            <person name="Zhao L."/>
            <person name="Xing Q."/>
            <person name="Dou J."/>
            <person name="Li Y."/>
            <person name="Mao J."/>
            <person name="Guo H."/>
            <person name="Dou H."/>
            <person name="Li T."/>
            <person name="Mu C."/>
            <person name="Jiang W."/>
            <person name="Fu Q."/>
            <person name="Fu X."/>
            <person name="Miao Y."/>
            <person name="Liu J."/>
            <person name="Yu Q."/>
            <person name="Li R."/>
            <person name="Liao H."/>
            <person name="Li X."/>
            <person name="Kong Y."/>
            <person name="Jiang Z."/>
            <person name="Chourrout D."/>
            <person name="Li R."/>
            <person name="Bao Z."/>
        </authorList>
    </citation>
    <scope>NUCLEOTIDE SEQUENCE [LARGE SCALE GENOMIC DNA]</scope>
    <source>
        <strain evidence="1 2">PY_sf001</strain>
    </source>
</reference>
<gene>
    <name evidence="1" type="ORF">KP79_PYT16999</name>
</gene>
<proteinExistence type="predicted"/>
<name>A0A210QSH4_MIZYE</name>